<dbReference type="Pfam" id="PF16137">
    <property type="entry name" value="DUF4845"/>
    <property type="match status" value="1"/>
</dbReference>
<dbReference type="OrthoDB" id="6367393at2"/>
<accession>A0A1H3A3Q3</accession>
<keyword evidence="1" id="KW-1133">Transmembrane helix</keyword>
<keyword evidence="3" id="KW-1185">Reference proteome</keyword>
<name>A0A1H3A3Q3_9GAMM</name>
<organism evidence="2 3">
    <name type="scientific">Marinobacter mobilis</name>
    <dbReference type="NCBI Taxonomy" id="488533"/>
    <lineage>
        <taxon>Bacteria</taxon>
        <taxon>Pseudomonadati</taxon>
        <taxon>Pseudomonadota</taxon>
        <taxon>Gammaproteobacteria</taxon>
        <taxon>Pseudomonadales</taxon>
        <taxon>Marinobacteraceae</taxon>
        <taxon>Marinobacter</taxon>
    </lineage>
</organism>
<keyword evidence="1" id="KW-0812">Transmembrane</keyword>
<sequence length="129" mass="14539">MTRDGLSSIRKHRGASTITMLVMVLFFGGLLTMAIKLGPIYLDDVTIQEAIESLDGSEGLSEMGPARVMDLINRRLSVNNVRGFNPQNIAVEKNGEFVIIKVDYEIRTEMFYNVDAVVYFSHEYEMKGK</sequence>
<evidence type="ECO:0000313" key="3">
    <source>
        <dbReference type="Proteomes" id="UP000199675"/>
    </source>
</evidence>
<dbReference type="AlphaFoldDB" id="A0A1H3A3Q3"/>
<proteinExistence type="predicted"/>
<evidence type="ECO:0000313" key="2">
    <source>
        <dbReference type="EMBL" id="SDX23844.1"/>
    </source>
</evidence>
<dbReference type="RefSeq" id="WP_091814600.1">
    <property type="nucleotide sequence ID" value="NZ_FNNE01000007.1"/>
</dbReference>
<evidence type="ECO:0008006" key="4">
    <source>
        <dbReference type="Google" id="ProtNLM"/>
    </source>
</evidence>
<dbReference type="InterPro" id="IPR032314">
    <property type="entry name" value="DUF4845"/>
</dbReference>
<feature type="transmembrane region" description="Helical" evidence="1">
    <location>
        <begin position="21"/>
        <end position="42"/>
    </location>
</feature>
<dbReference type="STRING" id="488533.SAMN04487960_107167"/>
<protein>
    <recommendedName>
        <fullName evidence="4">DUF4845 domain-containing protein</fullName>
    </recommendedName>
</protein>
<evidence type="ECO:0000256" key="1">
    <source>
        <dbReference type="SAM" id="Phobius"/>
    </source>
</evidence>
<keyword evidence="1" id="KW-0472">Membrane</keyword>
<reference evidence="2 3" key="1">
    <citation type="submission" date="2016-10" db="EMBL/GenBank/DDBJ databases">
        <authorList>
            <person name="de Groot N.N."/>
        </authorList>
    </citation>
    <scope>NUCLEOTIDE SEQUENCE [LARGE SCALE GENOMIC DNA]</scope>
    <source>
        <strain evidence="2 3">CGMCC 1.7059</strain>
    </source>
</reference>
<dbReference type="Proteomes" id="UP000199675">
    <property type="component" value="Unassembled WGS sequence"/>
</dbReference>
<dbReference type="EMBL" id="FNNE01000007">
    <property type="protein sequence ID" value="SDX23844.1"/>
    <property type="molecule type" value="Genomic_DNA"/>
</dbReference>
<gene>
    <name evidence="2" type="ORF">SAMN04487960_107167</name>
</gene>